<reference evidence="1" key="1">
    <citation type="submission" date="2021-03" db="EMBL/GenBank/DDBJ databases">
        <authorList>
            <consortium name="DOE Joint Genome Institute"/>
            <person name="Ahrendt S."/>
            <person name="Looney B.P."/>
            <person name="Miyauchi S."/>
            <person name="Morin E."/>
            <person name="Drula E."/>
            <person name="Courty P.E."/>
            <person name="Chicoki N."/>
            <person name="Fauchery L."/>
            <person name="Kohler A."/>
            <person name="Kuo A."/>
            <person name="Labutti K."/>
            <person name="Pangilinan J."/>
            <person name="Lipzen A."/>
            <person name="Riley R."/>
            <person name="Andreopoulos W."/>
            <person name="He G."/>
            <person name="Johnson J."/>
            <person name="Barry K.W."/>
            <person name="Grigoriev I.V."/>
            <person name="Nagy L."/>
            <person name="Hibbett D."/>
            <person name="Henrissat B."/>
            <person name="Matheny P.B."/>
            <person name="Labbe J."/>
            <person name="Martin F."/>
        </authorList>
    </citation>
    <scope>NUCLEOTIDE SEQUENCE</scope>
    <source>
        <strain evidence="1">HHB10654</strain>
    </source>
</reference>
<sequence length="1615" mass="181910">MRQMRMTGSRKVRRNKLERDSCTSSLPKMSIPPDLLADPRVRDALAGNPEIESLLRRLIEDGVVRDPRRVPGSDEVQTEDGIDDLRRKGIQDLQSGNSRRALQSLKQAAEHLVHGVVPVPSNALAGGVRSEKYLNMEHLRLMALMECCDEAAQCLVKMKNFEEALVWLEEVTVICKNTFIEQETAQFDWFDFNLQHQDYLRYRLAAMARASDIFLALGNTGAAVHRLWMAKSNMVSVPDFSPTLDKRPLEKLVPIGRVCERAALRHPEPKLTAQLTVSEPALQALVRELRVGSALRTAPLGRFYVCGGRKGARGPFYQDMQCIDLQTLDRWRPLPAPPGPVINWQMHVHDEGAKAYLFIGGRSLPFFDLLTETWGSIQTTWAGPDPTYWPFPENDLVEYSMVITGGRLYVFGGTHATCAVGCNYLMVLDLATRVWRKLSGEPGPLVADSMCPGPRRHAAMWVDGSKDRLWLLYGEADRAAAETKNEAHAAHCGFGQEDFWSWDIVGESCRRERIAGNPPCPRSEAACTFSPMLNKVILFGGYCPDLPTMYPTQNFEFSYYADTFIFSPGQRTWKHCAQAHLFSDPETGRVFLFGGYTNSDFVPNRKHPISRSFGDLWQLRTDVLGGFFQQVDLEEDARTAKAGPWQRCFTCGSAGPWKRCGVKLLEQINQLTWGATHRKTKAVYACPDLRFQPHGQEIPFACTKRQTWHHHNVLYVNLQAGLLLHLFPKLAHKVKLSLTSLTRFGGPHPRNVLDEESIEGQIQADVGCVEKVERKDSVIGFLETTIPFWGCGSVHLSLCSPAASLRDFNEPRLFATAGVWQIPPGTSVGDRRSRGGIDDRSWAVVYHPSYDACLDVPAHLIVSKQRHVGDDRPSDWDDVLRNVAGSWERVESSESRDTGVVGKWHLAIVYANAEAGEEAIVYGEELSASTTMQARIRQLIQTSDEQYEAKLPALQAFRRRRESLEEEISTRRSALEEEIDARRRAFDTENDAQRRALDHDILSTVFTLSTIRAGRNALAPAAMLPYDILQLIFEELALEQRPGLKVYREGRDARQAMLGWITVTHVCWHWRQAALAISRLWSQDLTPELGLMWFSLMLTRSRKMPISVILCSTTLNSREAEYLQMLIDHFPRIRSLTVYGDIGTISSWLLPKPMPQLQNLTLSVNHPRSSVSFYNLVTLTNLPPTLCRLSLSNFTFAWTSIPTGLTRLSVAWSQLPISKFMECIKSSSQLESLTLLHTTFRYPAHGEIPPLLIRLPALARLVLTACLDDIVWLLDHIEVQNWTQLHLQTACVLDDRGGPVLLALVPFLRRGGQEPISFRTLSIEHSIYQLRIAADSRSAVDTRGCPSFTFLEHKPRLLVMLAQDHADLHAQFLGVCATLPLHDLDALSLDFRESAQQIPIMGLHWVEKMVRCANVTHLRVYGVWASQIFNVLRYGDSELGLHGMDGTTLAASTQAPSPLLFPRLRSLVIRDIDGDALQDGLSDSDGDRMEPADEVAREVETPWTRRLFAALESRRTVAPRLQLLDIGRCTFDEYQLREFEEAVEEVVWDGDRGEADGRYKFERLPDVWEDCMGDDSDEESEGVDQADSTDSASSGSYGPDEDTEDVSWTSLPIRF</sequence>
<proteinExistence type="predicted"/>
<dbReference type="EMBL" id="MU277201">
    <property type="protein sequence ID" value="KAI0063847.1"/>
    <property type="molecule type" value="Genomic_DNA"/>
</dbReference>
<evidence type="ECO:0000313" key="2">
    <source>
        <dbReference type="Proteomes" id="UP000814140"/>
    </source>
</evidence>
<organism evidence="1 2">
    <name type="scientific">Artomyces pyxidatus</name>
    <dbReference type="NCBI Taxonomy" id="48021"/>
    <lineage>
        <taxon>Eukaryota</taxon>
        <taxon>Fungi</taxon>
        <taxon>Dikarya</taxon>
        <taxon>Basidiomycota</taxon>
        <taxon>Agaricomycotina</taxon>
        <taxon>Agaricomycetes</taxon>
        <taxon>Russulales</taxon>
        <taxon>Auriscalpiaceae</taxon>
        <taxon>Artomyces</taxon>
    </lineage>
</organism>
<evidence type="ECO:0000313" key="1">
    <source>
        <dbReference type="EMBL" id="KAI0063847.1"/>
    </source>
</evidence>
<keyword evidence="2" id="KW-1185">Reference proteome</keyword>
<dbReference type="Proteomes" id="UP000814140">
    <property type="component" value="Unassembled WGS sequence"/>
</dbReference>
<reference evidence="1" key="2">
    <citation type="journal article" date="2022" name="New Phytol.">
        <title>Evolutionary transition to the ectomycorrhizal habit in the genomes of a hyperdiverse lineage of mushroom-forming fungi.</title>
        <authorList>
            <person name="Looney B."/>
            <person name="Miyauchi S."/>
            <person name="Morin E."/>
            <person name="Drula E."/>
            <person name="Courty P.E."/>
            <person name="Kohler A."/>
            <person name="Kuo A."/>
            <person name="LaButti K."/>
            <person name="Pangilinan J."/>
            <person name="Lipzen A."/>
            <person name="Riley R."/>
            <person name="Andreopoulos W."/>
            <person name="He G."/>
            <person name="Johnson J."/>
            <person name="Nolan M."/>
            <person name="Tritt A."/>
            <person name="Barry K.W."/>
            <person name="Grigoriev I.V."/>
            <person name="Nagy L.G."/>
            <person name="Hibbett D."/>
            <person name="Henrissat B."/>
            <person name="Matheny P.B."/>
            <person name="Labbe J."/>
            <person name="Martin F.M."/>
        </authorList>
    </citation>
    <scope>NUCLEOTIDE SEQUENCE</scope>
    <source>
        <strain evidence="1">HHB10654</strain>
    </source>
</reference>
<accession>A0ACB8T5U6</accession>
<name>A0ACB8T5U6_9AGAM</name>
<protein>
    <submittedName>
        <fullName evidence="1">Uncharacterized protein</fullName>
    </submittedName>
</protein>
<comment type="caution">
    <text evidence="1">The sequence shown here is derived from an EMBL/GenBank/DDBJ whole genome shotgun (WGS) entry which is preliminary data.</text>
</comment>
<gene>
    <name evidence="1" type="ORF">BV25DRAFT_1899069</name>
</gene>